<evidence type="ECO:0000313" key="14">
    <source>
        <dbReference type="EnsemblMetazoa" id="RPRC014708-PA"/>
    </source>
</evidence>
<protein>
    <submittedName>
        <fullName evidence="14">Uncharacterized protein</fullName>
    </submittedName>
</protein>
<evidence type="ECO:0000256" key="2">
    <source>
        <dbReference type="ARBA" id="ARBA00004174"/>
    </source>
</evidence>
<sequence>MFEIARVNHIQERLRKDVRDALKMCGGYTYEALKEMTYLEQCIQETLRLHTPSFFVTRECTKTYVTEDGLVIEKGQKLIIPLTAIHRDPKLHAEPEVFNPDRLPPNTTRSNFTYMPFGDGPRICVG</sequence>
<dbReference type="PANTHER" id="PTHR24292:SF100">
    <property type="entry name" value="CYTOCHROME P450 6A16, ISOFORM B-RELATED"/>
    <property type="match status" value="1"/>
</dbReference>
<evidence type="ECO:0000256" key="5">
    <source>
        <dbReference type="ARBA" id="ARBA00022617"/>
    </source>
</evidence>
<dbReference type="PANTHER" id="PTHR24292">
    <property type="entry name" value="CYTOCHROME P450"/>
    <property type="match status" value="1"/>
</dbReference>
<evidence type="ECO:0000256" key="12">
    <source>
        <dbReference type="ARBA" id="ARBA00023136"/>
    </source>
</evidence>
<keyword evidence="10 13" id="KW-0408">Iron</keyword>
<evidence type="ECO:0000256" key="3">
    <source>
        <dbReference type="ARBA" id="ARBA00004406"/>
    </source>
</evidence>
<comment type="similarity">
    <text evidence="4 13">Belongs to the cytochrome P450 family.</text>
</comment>
<evidence type="ECO:0000256" key="10">
    <source>
        <dbReference type="ARBA" id="ARBA00023004"/>
    </source>
</evidence>
<dbReference type="EnsemblMetazoa" id="RPRC014708-RA">
    <property type="protein sequence ID" value="RPRC014708-PA"/>
    <property type="gene ID" value="RPRC014708"/>
</dbReference>
<dbReference type="GO" id="GO:0020037">
    <property type="term" value="F:heme binding"/>
    <property type="evidence" value="ECO:0007669"/>
    <property type="project" value="InterPro"/>
</dbReference>
<dbReference type="InterPro" id="IPR002397">
    <property type="entry name" value="Cyt_P450_B"/>
</dbReference>
<evidence type="ECO:0000313" key="15">
    <source>
        <dbReference type="Proteomes" id="UP000015103"/>
    </source>
</evidence>
<dbReference type="GO" id="GO:0005789">
    <property type="term" value="C:endoplasmic reticulum membrane"/>
    <property type="evidence" value="ECO:0007669"/>
    <property type="project" value="UniProtKB-SubCell"/>
</dbReference>
<dbReference type="InterPro" id="IPR036396">
    <property type="entry name" value="Cyt_P450_sf"/>
</dbReference>
<dbReference type="GO" id="GO:0005506">
    <property type="term" value="F:iron ion binding"/>
    <property type="evidence" value="ECO:0007669"/>
    <property type="project" value="InterPro"/>
</dbReference>
<comment type="cofactor">
    <cofactor evidence="1">
        <name>heme</name>
        <dbReference type="ChEBI" id="CHEBI:30413"/>
    </cofactor>
</comment>
<name>T1IEI8_RHOPR</name>
<evidence type="ECO:0000256" key="4">
    <source>
        <dbReference type="ARBA" id="ARBA00010617"/>
    </source>
</evidence>
<keyword evidence="11 13" id="KW-0503">Monooxygenase</keyword>
<dbReference type="Proteomes" id="UP000015103">
    <property type="component" value="Unassembled WGS sequence"/>
</dbReference>
<keyword evidence="7" id="KW-0256">Endoplasmic reticulum</keyword>
<dbReference type="VEuPathDB" id="VectorBase:RPRC014708"/>
<reference evidence="14" key="1">
    <citation type="submission" date="2015-05" db="UniProtKB">
        <authorList>
            <consortium name="EnsemblMetazoa"/>
        </authorList>
    </citation>
    <scope>IDENTIFICATION</scope>
</reference>
<evidence type="ECO:0000256" key="6">
    <source>
        <dbReference type="ARBA" id="ARBA00022723"/>
    </source>
</evidence>
<dbReference type="GO" id="GO:0016705">
    <property type="term" value="F:oxidoreductase activity, acting on paired donors, with incorporation or reduction of molecular oxygen"/>
    <property type="evidence" value="ECO:0007669"/>
    <property type="project" value="InterPro"/>
</dbReference>
<dbReference type="PRINTS" id="PR00385">
    <property type="entry name" value="P450"/>
</dbReference>
<dbReference type="EMBL" id="ACPB03036446">
    <property type="status" value="NOT_ANNOTATED_CDS"/>
    <property type="molecule type" value="Genomic_DNA"/>
</dbReference>
<dbReference type="InParanoid" id="T1IEI8"/>
<proteinExistence type="inferred from homology"/>
<keyword evidence="8" id="KW-0492">Microsome</keyword>
<dbReference type="eggNOG" id="KOG0158">
    <property type="taxonomic scope" value="Eukaryota"/>
</dbReference>
<dbReference type="AlphaFoldDB" id="T1IEI8"/>
<evidence type="ECO:0000256" key="13">
    <source>
        <dbReference type="RuleBase" id="RU000461"/>
    </source>
</evidence>
<dbReference type="OMA" id="MANKDYC"/>
<dbReference type="GO" id="GO:0004497">
    <property type="term" value="F:monooxygenase activity"/>
    <property type="evidence" value="ECO:0007669"/>
    <property type="project" value="UniProtKB-KW"/>
</dbReference>
<keyword evidence="15" id="KW-1185">Reference proteome</keyword>
<evidence type="ECO:0000256" key="11">
    <source>
        <dbReference type="ARBA" id="ARBA00023033"/>
    </source>
</evidence>
<keyword evidence="9 13" id="KW-0560">Oxidoreductase</keyword>
<evidence type="ECO:0000256" key="8">
    <source>
        <dbReference type="ARBA" id="ARBA00022848"/>
    </source>
</evidence>
<keyword evidence="6 13" id="KW-0479">Metal-binding</keyword>
<dbReference type="PROSITE" id="PS00086">
    <property type="entry name" value="CYTOCHROME_P450"/>
    <property type="match status" value="1"/>
</dbReference>
<dbReference type="HOGENOM" id="CLU_001570_5_7_1"/>
<evidence type="ECO:0000256" key="1">
    <source>
        <dbReference type="ARBA" id="ARBA00001971"/>
    </source>
</evidence>
<evidence type="ECO:0000256" key="7">
    <source>
        <dbReference type="ARBA" id="ARBA00022824"/>
    </source>
</evidence>
<dbReference type="SUPFAM" id="SSF48264">
    <property type="entry name" value="Cytochrome P450"/>
    <property type="match status" value="1"/>
</dbReference>
<dbReference type="Gene3D" id="1.10.630.10">
    <property type="entry name" value="Cytochrome P450"/>
    <property type="match status" value="1"/>
</dbReference>
<evidence type="ECO:0000256" key="9">
    <source>
        <dbReference type="ARBA" id="ARBA00023002"/>
    </source>
</evidence>
<organism evidence="14 15">
    <name type="scientific">Rhodnius prolixus</name>
    <name type="common">Triatomid bug</name>
    <dbReference type="NCBI Taxonomy" id="13249"/>
    <lineage>
        <taxon>Eukaryota</taxon>
        <taxon>Metazoa</taxon>
        <taxon>Ecdysozoa</taxon>
        <taxon>Arthropoda</taxon>
        <taxon>Hexapoda</taxon>
        <taxon>Insecta</taxon>
        <taxon>Pterygota</taxon>
        <taxon>Neoptera</taxon>
        <taxon>Paraneoptera</taxon>
        <taxon>Hemiptera</taxon>
        <taxon>Heteroptera</taxon>
        <taxon>Panheteroptera</taxon>
        <taxon>Cimicomorpha</taxon>
        <taxon>Reduviidae</taxon>
        <taxon>Triatominae</taxon>
        <taxon>Rhodnius</taxon>
    </lineage>
</organism>
<dbReference type="InterPro" id="IPR050476">
    <property type="entry name" value="Insect_CytP450_Detox"/>
</dbReference>
<accession>T1IEI8</accession>
<dbReference type="PRINTS" id="PR00359">
    <property type="entry name" value="BP450"/>
</dbReference>
<keyword evidence="5 13" id="KW-0349">Heme</keyword>
<keyword evidence="12" id="KW-0472">Membrane</keyword>
<comment type="subcellular location">
    <subcellularLocation>
        <location evidence="3">Endoplasmic reticulum membrane</location>
        <topology evidence="3">Peripheral membrane protein</topology>
    </subcellularLocation>
    <subcellularLocation>
        <location evidence="2">Microsome membrane</location>
        <topology evidence="2">Peripheral membrane protein</topology>
    </subcellularLocation>
</comment>
<dbReference type="Pfam" id="PF00067">
    <property type="entry name" value="p450"/>
    <property type="match status" value="1"/>
</dbReference>
<dbReference type="InterPro" id="IPR001128">
    <property type="entry name" value="Cyt_P450"/>
</dbReference>
<dbReference type="STRING" id="13249.T1IEI8"/>
<dbReference type="InterPro" id="IPR017972">
    <property type="entry name" value="Cyt_P450_CS"/>
</dbReference>